<feature type="domain" description="Helicase C-terminal" evidence="6">
    <location>
        <begin position="220"/>
        <end position="409"/>
    </location>
</feature>
<gene>
    <name evidence="7" type="ORF">G4L39_09145</name>
</gene>
<dbReference type="RefSeq" id="WP_165107638.1">
    <property type="nucleotide sequence ID" value="NZ_JAAKYA010000053.1"/>
</dbReference>
<dbReference type="GO" id="GO:0004386">
    <property type="term" value="F:helicase activity"/>
    <property type="evidence" value="ECO:0007669"/>
    <property type="project" value="UniProtKB-KW"/>
</dbReference>
<keyword evidence="1" id="KW-0547">Nucleotide-binding</keyword>
<dbReference type="AlphaFoldDB" id="A0A6M1RHM2"/>
<accession>A0A6M1RHM2</accession>
<name>A0A6M1RHM2_9BACT</name>
<dbReference type="GO" id="GO:0016787">
    <property type="term" value="F:hydrolase activity"/>
    <property type="evidence" value="ECO:0007669"/>
    <property type="project" value="UniProtKB-KW"/>
</dbReference>
<keyword evidence="3" id="KW-0347">Helicase</keyword>
<dbReference type="Proteomes" id="UP000477311">
    <property type="component" value="Unassembled WGS sequence"/>
</dbReference>
<evidence type="ECO:0000313" key="8">
    <source>
        <dbReference type="Proteomes" id="UP000477311"/>
    </source>
</evidence>
<dbReference type="CDD" id="cd17921">
    <property type="entry name" value="DEXHc_Ski2"/>
    <property type="match status" value="1"/>
</dbReference>
<dbReference type="InterPro" id="IPR011545">
    <property type="entry name" value="DEAD/DEAH_box_helicase_dom"/>
</dbReference>
<sequence>MGLTLYDLLVRDPDNVSSESLLDRFLEYVADRGMTLYPAQEEALLAVLEGHNVILQTPTGSGKSLVAMAMLFVALARGRRAVYTCPIKALVNEKWRDLCREFGPDNVGLSTGDASVNRQAPILCCTAEILANIALRRGAQAPVDDLVMDEFHWYADRDRGVAWQVPLLTLPQTRFLLMSATLGDTRFFEEELTRLTGRPTVTVNGSERPVPLEYEWSERPLAQTVERLLAEDRAPIYVVHFTQAEAAESAQDFMSLPLCTRAEKEQIAAELETVRFNSPYGPEIRKWLRQGIGLHHAGLLPKYRVLVERLAQRGLLKIICGTDTLGVGVNIPIRTVVFTRLCKYDGEKVKLLSARDFHQIAGRAGRKGFDEKGWVVVQAPEEVIERKKLEEKAAREGRKVTRRKSSEPGRISWDRKTFERLITAAPERLTSRFQVSPGMLLHVLSRPDEDGCRALQQIIRRCHDSPRQKKEHFKRAWQLFRSMVNRNVIEIVPREQRDARGLPKLRVNVELQEDFSLDQTLSLYLLETLLILDPQSPQYALDVLSLVEAILEDPEPILWRQLERVRAEALAAMKAEGVPYEERMERLEELEYPKPNRDFIYGTFNAFAERHPWVGQENIRPKSIAREMYEGFRSFDDYVRDYQLQRVEGLLLRHLHSVYKVLKQTVPEPAKTDAIREMELYFGTMIRTVDSSLLEEWEQMRDPEYERRVAEERARITGQPVSLPAEQPGGGVTADPTTFTGLVRNRIFTFLRAWSTRQFEAALAELRAPEDAEGVPWTVARLESALETYLRDHVRLSMDPEARNRRHTHVLPHAGKDAKWTVQQMLVDPEGHNDWVAEWEVDLAASDAAGEPVMRLLRLGPLV</sequence>
<dbReference type="PANTHER" id="PTHR12131:SF1">
    <property type="entry name" value="ATP-DEPENDENT RNA HELICASE SUPV3L1, MITOCHONDRIAL-RELATED"/>
    <property type="match status" value="1"/>
</dbReference>
<evidence type="ECO:0000256" key="2">
    <source>
        <dbReference type="ARBA" id="ARBA00022801"/>
    </source>
</evidence>
<dbReference type="Pfam" id="PF12029">
    <property type="entry name" value="DUF3516"/>
    <property type="match status" value="1"/>
</dbReference>
<dbReference type="InterPro" id="IPR021904">
    <property type="entry name" value="DUF3516"/>
</dbReference>
<dbReference type="PANTHER" id="PTHR12131">
    <property type="entry name" value="ATP-DEPENDENT RNA AND DNA HELICASE"/>
    <property type="match status" value="1"/>
</dbReference>
<dbReference type="Gene3D" id="3.40.50.300">
    <property type="entry name" value="P-loop containing nucleotide triphosphate hydrolases"/>
    <property type="match status" value="2"/>
</dbReference>
<dbReference type="InterPro" id="IPR050699">
    <property type="entry name" value="RNA-DNA_Helicase"/>
</dbReference>
<keyword evidence="2" id="KW-0378">Hydrolase</keyword>
<dbReference type="InterPro" id="IPR014001">
    <property type="entry name" value="Helicase_ATP-bd"/>
</dbReference>
<dbReference type="GO" id="GO:0003676">
    <property type="term" value="F:nucleic acid binding"/>
    <property type="evidence" value="ECO:0007669"/>
    <property type="project" value="InterPro"/>
</dbReference>
<evidence type="ECO:0000259" key="6">
    <source>
        <dbReference type="PROSITE" id="PS51194"/>
    </source>
</evidence>
<dbReference type="GO" id="GO:0005524">
    <property type="term" value="F:ATP binding"/>
    <property type="evidence" value="ECO:0007669"/>
    <property type="project" value="UniProtKB-KW"/>
</dbReference>
<keyword evidence="8" id="KW-1185">Reference proteome</keyword>
<feature type="domain" description="Helicase ATP-binding" evidence="5">
    <location>
        <begin position="44"/>
        <end position="200"/>
    </location>
</feature>
<organism evidence="7 8">
    <name type="scientific">Limisphaera ngatamarikiensis</name>
    <dbReference type="NCBI Taxonomy" id="1324935"/>
    <lineage>
        <taxon>Bacteria</taxon>
        <taxon>Pseudomonadati</taxon>
        <taxon>Verrucomicrobiota</taxon>
        <taxon>Verrucomicrobiia</taxon>
        <taxon>Limisphaerales</taxon>
        <taxon>Limisphaeraceae</taxon>
        <taxon>Limisphaera</taxon>
    </lineage>
</organism>
<dbReference type="Pfam" id="PF00270">
    <property type="entry name" value="DEAD"/>
    <property type="match status" value="1"/>
</dbReference>
<dbReference type="SMART" id="SM00490">
    <property type="entry name" value="HELICc"/>
    <property type="match status" value="1"/>
</dbReference>
<dbReference type="InterPro" id="IPR027417">
    <property type="entry name" value="P-loop_NTPase"/>
</dbReference>
<dbReference type="PROSITE" id="PS51192">
    <property type="entry name" value="HELICASE_ATP_BIND_1"/>
    <property type="match status" value="1"/>
</dbReference>
<dbReference type="SUPFAM" id="SSF52540">
    <property type="entry name" value="P-loop containing nucleoside triphosphate hydrolases"/>
    <property type="match status" value="1"/>
</dbReference>
<dbReference type="Pfam" id="PF00271">
    <property type="entry name" value="Helicase_C"/>
    <property type="match status" value="1"/>
</dbReference>
<protein>
    <submittedName>
        <fullName evidence="7">DUF3516 domain-containing protein</fullName>
    </submittedName>
</protein>
<evidence type="ECO:0000256" key="4">
    <source>
        <dbReference type="ARBA" id="ARBA00022840"/>
    </source>
</evidence>
<evidence type="ECO:0000256" key="1">
    <source>
        <dbReference type="ARBA" id="ARBA00022741"/>
    </source>
</evidence>
<evidence type="ECO:0000313" key="7">
    <source>
        <dbReference type="EMBL" id="NGO39558.1"/>
    </source>
</evidence>
<dbReference type="InterPro" id="IPR001650">
    <property type="entry name" value="Helicase_C-like"/>
</dbReference>
<dbReference type="SMART" id="SM00487">
    <property type="entry name" value="DEXDc"/>
    <property type="match status" value="1"/>
</dbReference>
<evidence type="ECO:0000256" key="3">
    <source>
        <dbReference type="ARBA" id="ARBA00022806"/>
    </source>
</evidence>
<comment type="caution">
    <text evidence="7">The sequence shown here is derived from an EMBL/GenBank/DDBJ whole genome shotgun (WGS) entry which is preliminary data.</text>
</comment>
<dbReference type="PROSITE" id="PS51194">
    <property type="entry name" value="HELICASE_CTER"/>
    <property type="match status" value="1"/>
</dbReference>
<reference evidence="7 8" key="1">
    <citation type="submission" date="2020-02" db="EMBL/GenBank/DDBJ databases">
        <title>Draft genome sequence of Limisphaera ngatamarikiensis NGM72.4T, a thermophilic Verrucomicrobia grouped in subdivision 3.</title>
        <authorList>
            <person name="Carere C.R."/>
            <person name="Steen J."/>
            <person name="Hugenholtz P."/>
            <person name="Stott M.B."/>
        </authorList>
    </citation>
    <scope>NUCLEOTIDE SEQUENCE [LARGE SCALE GENOMIC DNA]</scope>
    <source>
        <strain evidence="7 8">NGM72.4</strain>
    </source>
</reference>
<proteinExistence type="predicted"/>
<keyword evidence="4" id="KW-0067">ATP-binding</keyword>
<evidence type="ECO:0000259" key="5">
    <source>
        <dbReference type="PROSITE" id="PS51192"/>
    </source>
</evidence>
<dbReference type="EMBL" id="JAAKYA010000053">
    <property type="protein sequence ID" value="NGO39558.1"/>
    <property type="molecule type" value="Genomic_DNA"/>
</dbReference>